<comment type="caution">
    <text evidence="1">The sequence shown here is derived from an EMBL/GenBank/DDBJ whole genome shotgun (WGS) entry which is preliminary data.</text>
</comment>
<dbReference type="InterPro" id="IPR023214">
    <property type="entry name" value="HAD_sf"/>
</dbReference>
<dbReference type="InterPro" id="IPR010037">
    <property type="entry name" value="FkbH_domain"/>
</dbReference>
<protein>
    <recommendedName>
        <fullName evidence="3">FCP1 homology domain-containing protein</fullName>
    </recommendedName>
</protein>
<sequence length="722" mass="79350">MRNKVKVAAAATFAYDALHASLAYIFQQALGGIAAELMWAPYGSWRAMLQRPPAPSDAPAVTLLFLRSVDVQHDHPELRHVAALPSTERLEEFLSLLSAHAANPVQHHVVVVLCPSPPDATSSALDDAYIRKHCPQGISLVSNVQELYDVADYYNATADLAMHSPYTPLMYHVLAVVAARQICRVFRVQKKVLVLDCDHTLWSGAIAEDGALSASVSLLDSVSVTTGLDKIEITPAHRAFQSFLIEQWAKGMLLCLCSRNIPSDVHRVFHEHPEMLLQLDTHIVTERINHSSKAENITAMLNELNLGADSVVFFDDNVVECHSVQSQCPSVTVVQVPLLPELTPEFGRTLWALDVPFGSTADIMTTEDMQRTAMYKQQLQARTILSDSVLASLGMHINIQMVDAATTEATLQRIVQLCQRTNQFNLQTQAARAFTTIDHVRALESILYATVTDRFGHYGLVGVAGWTTVTDTAVDVSLFLLSCRVLNRNVEHAMLQYVAKQCAASRVCLRLQPTIRNAPIATFLNQLVASVPTVLAQETAPHFVAYEFPRDKLLAIHEDAPALVTVAAAPSTGDVRGELGVPTVAFSTLAMIEKFFAPMDSVAMAVDATANVAKFRRQQRESVKVQAVTDTPIWTTNNITERRGCSQPSCSQEIPLVTPCTFERCRTCCYQVQKWLERAMNAPHPKARATATEQLLDAGIDVKATATSVCTMHTNPRRVGGR</sequence>
<evidence type="ECO:0000313" key="1">
    <source>
        <dbReference type="EMBL" id="OQR86650.1"/>
    </source>
</evidence>
<name>A0A1V9YLQ7_ACHHY</name>
<dbReference type="SUPFAM" id="SSF56784">
    <property type="entry name" value="HAD-like"/>
    <property type="match status" value="1"/>
</dbReference>
<reference evidence="1 2" key="1">
    <citation type="journal article" date="2014" name="Genome Biol. Evol.">
        <title>The secreted proteins of Achlya hypogyna and Thraustotheca clavata identify the ancestral oomycete secretome and reveal gene acquisitions by horizontal gene transfer.</title>
        <authorList>
            <person name="Misner I."/>
            <person name="Blouin N."/>
            <person name="Leonard G."/>
            <person name="Richards T.A."/>
            <person name="Lane C.E."/>
        </authorList>
    </citation>
    <scope>NUCLEOTIDE SEQUENCE [LARGE SCALE GENOMIC DNA]</scope>
    <source>
        <strain evidence="1 2">ATCC 48635</strain>
    </source>
</reference>
<proteinExistence type="predicted"/>
<evidence type="ECO:0008006" key="3">
    <source>
        <dbReference type="Google" id="ProtNLM"/>
    </source>
</evidence>
<dbReference type="NCBIfam" id="TIGR01681">
    <property type="entry name" value="HAD-SF-IIIC"/>
    <property type="match status" value="1"/>
</dbReference>
<dbReference type="NCBIfam" id="TIGR01686">
    <property type="entry name" value="FkbH"/>
    <property type="match status" value="1"/>
</dbReference>
<gene>
    <name evidence="1" type="ORF">ACHHYP_10307</name>
</gene>
<accession>A0A1V9YLQ7</accession>
<keyword evidence="2" id="KW-1185">Reference proteome</keyword>
<organism evidence="1 2">
    <name type="scientific">Achlya hypogyna</name>
    <name type="common">Oomycete</name>
    <name type="synonym">Protoachlya hypogyna</name>
    <dbReference type="NCBI Taxonomy" id="1202772"/>
    <lineage>
        <taxon>Eukaryota</taxon>
        <taxon>Sar</taxon>
        <taxon>Stramenopiles</taxon>
        <taxon>Oomycota</taxon>
        <taxon>Saprolegniomycetes</taxon>
        <taxon>Saprolegniales</taxon>
        <taxon>Achlyaceae</taxon>
        <taxon>Achlya</taxon>
    </lineage>
</organism>
<dbReference type="InterPro" id="IPR036412">
    <property type="entry name" value="HAD-like_sf"/>
</dbReference>
<evidence type="ECO:0000313" key="2">
    <source>
        <dbReference type="Proteomes" id="UP000243579"/>
    </source>
</evidence>
<dbReference type="OrthoDB" id="5334845at2759"/>
<dbReference type="AlphaFoldDB" id="A0A1V9YLQ7"/>
<dbReference type="InterPro" id="IPR010033">
    <property type="entry name" value="HAD_SF_ppase_IIIC"/>
</dbReference>
<dbReference type="Gene3D" id="3.40.50.1000">
    <property type="entry name" value="HAD superfamily/HAD-like"/>
    <property type="match status" value="1"/>
</dbReference>
<dbReference type="Proteomes" id="UP000243579">
    <property type="component" value="Unassembled WGS sequence"/>
</dbReference>
<dbReference type="EMBL" id="JNBR01001491">
    <property type="protein sequence ID" value="OQR86650.1"/>
    <property type="molecule type" value="Genomic_DNA"/>
</dbReference>